<dbReference type="GO" id="GO:0000785">
    <property type="term" value="C:chromatin"/>
    <property type="evidence" value="ECO:0000318"/>
    <property type="project" value="GO_Central"/>
</dbReference>
<dbReference type="Proteomes" id="UP000008144">
    <property type="component" value="Chromosome 10"/>
</dbReference>
<dbReference type="GeneTree" id="ENSGT00940000167738"/>
<dbReference type="STRING" id="7719.ENSCINP00000027128"/>
<comment type="similarity">
    <text evidence="1 2">Belongs to the nucleosome assembly protein (NAP) family.</text>
</comment>
<dbReference type="Ensembl" id="ENSCINT00000027374.2">
    <property type="protein sequence ID" value="ENSCINP00000027128.2"/>
    <property type="gene ID" value="ENSCING00000015232.2"/>
</dbReference>
<organism evidence="4 5">
    <name type="scientific">Ciona intestinalis</name>
    <name type="common">Transparent sea squirt</name>
    <name type="synonym">Ascidia intestinalis</name>
    <dbReference type="NCBI Taxonomy" id="7719"/>
    <lineage>
        <taxon>Eukaryota</taxon>
        <taxon>Metazoa</taxon>
        <taxon>Chordata</taxon>
        <taxon>Tunicata</taxon>
        <taxon>Ascidiacea</taxon>
        <taxon>Phlebobranchia</taxon>
        <taxon>Cionidae</taxon>
        <taxon>Ciona</taxon>
    </lineage>
</organism>
<feature type="region of interest" description="Disordered" evidence="3">
    <location>
        <begin position="508"/>
        <end position="530"/>
    </location>
</feature>
<reference evidence="4" key="2">
    <citation type="journal article" date="2008" name="Genome Biol.">
        <title>Improved genome assembly and evidence-based global gene model set for the chordate Ciona intestinalis: new insight into intron and operon populations.</title>
        <authorList>
            <person name="Satou Y."/>
            <person name="Mineta K."/>
            <person name="Ogasawara M."/>
            <person name="Sasakura Y."/>
            <person name="Shoguchi E."/>
            <person name="Ueno K."/>
            <person name="Yamada L."/>
            <person name="Matsumoto J."/>
            <person name="Wasserscheid J."/>
            <person name="Dewar K."/>
            <person name="Wiley G.B."/>
            <person name="Macmil S.L."/>
            <person name="Roe B.A."/>
            <person name="Zeller R.W."/>
            <person name="Hastings K.E."/>
            <person name="Lemaire P."/>
            <person name="Lindquist E."/>
            <person name="Endo T."/>
            <person name="Hotta K."/>
            <person name="Inaba K."/>
        </authorList>
    </citation>
    <scope>NUCLEOTIDE SEQUENCE [LARGE SCALE GENOMIC DNA]</scope>
    <source>
        <strain evidence="4">wild type</strain>
    </source>
</reference>
<dbReference type="KEGG" id="cin:100183814"/>
<dbReference type="AlphaFoldDB" id="F6VBY8"/>
<dbReference type="PANTHER" id="PTHR11875">
    <property type="entry name" value="TESTIS-SPECIFIC Y-ENCODED PROTEIN"/>
    <property type="match status" value="1"/>
</dbReference>
<dbReference type="GO" id="GO:0003682">
    <property type="term" value="F:chromatin binding"/>
    <property type="evidence" value="ECO:0000318"/>
    <property type="project" value="GO_Central"/>
</dbReference>
<evidence type="ECO:0000256" key="3">
    <source>
        <dbReference type="SAM" id="MobiDB-lite"/>
    </source>
</evidence>
<feature type="compositionally biased region" description="Low complexity" evidence="3">
    <location>
        <begin position="65"/>
        <end position="75"/>
    </location>
</feature>
<name>F6VBY8_CIOIN</name>
<dbReference type="GO" id="GO:0042393">
    <property type="term" value="F:histone binding"/>
    <property type="evidence" value="ECO:0000318"/>
    <property type="project" value="GO_Central"/>
</dbReference>
<gene>
    <name evidence="4" type="primary">LOC100183814</name>
</gene>
<feature type="region of interest" description="Disordered" evidence="3">
    <location>
        <begin position="1"/>
        <end position="86"/>
    </location>
</feature>
<sequence>MAKKAKRRPKFKTKKRAKLKPKKNKNKKNKLRAKLSALAQQRKLEELSSATATETKSSFVQSPQTESTVAQSSKSSSKDTSEQTSTLFNYKPLTTTSNCKINQEKKKAAPLQQAKQTDIKKLETHQKRALAILHNHLVGTEVRFQRDVYELEKIYINKYYKPLLACRKMLICGVQGGSPLDLEHVESCCSVFEANDEDFKRLKMHLQFIIDTGETMEFSENFWLTAMMNSDPILQKLIHWSDIPKLQYLTDISSDHVEVAPGEFRKDNAVGFELKFQFRANPFFTNPVISKRYVIDLTPDDEDYVITDEAATSQIKLSINRKEDCDADGEESEHDFHSTMGSVRNKRLRKVESLLDYKGPQVVAIKSTNIDWYKPPCNHSDSDAASGSSMSQPKSFFNFFKSNWNESSPGVSATHIQQDYRVGAYIRDVLIPRAYFIYRRKVNLAHDSDSAVESVSKEPTVSNSRTQAQTVVGQIPSKVSNQPINTYQHDDDFSLPLPDDILEEYDGIDADPPSGTSFKPTSIPDSPTEPTVKTISKQEIIKEYDKIDDDIKLPAANRTSEAASLGSQKAPLNTKISEALSIGSQINQRQSILDATNKTPGSMVNNYDDVDEAVPAQHRVSALGGMDIDIDDELPAKIPRMDSAQFERSQPSLQEAPPTFNGTFESVSSSRRRMEGLVDRVNSIIRRQEAGLPVRYEDSEPTENTCDVANELAHLRDVIEMEQGSEIASSDHVYSKFGEVADDEEEWTEYNHSVNRAFERIRSNLKRGIPVEPSQTASIDISSFPSTKDSDSNSHKVVFRDVSPYPSDGEVDGSDVLSTAVETSEPVTDAFVNVTSPSSSEMDTECEALKMPDIGLTQPISSAAPKCSTGVRNRDQQQDDSDVIIDHDSEAPATPPLDEPSPCVQQ</sequence>
<feature type="region of interest" description="Disordered" evidence="3">
    <location>
        <begin position="649"/>
        <end position="668"/>
    </location>
</feature>
<dbReference type="OrthoDB" id="27325at2759"/>
<accession>A0A1W2WFV4</accession>
<evidence type="ECO:0000313" key="5">
    <source>
        <dbReference type="Proteomes" id="UP000008144"/>
    </source>
</evidence>
<keyword evidence="5" id="KW-1185">Reference proteome</keyword>
<evidence type="ECO:0000256" key="2">
    <source>
        <dbReference type="RuleBase" id="RU003876"/>
    </source>
</evidence>
<dbReference type="RefSeq" id="XP_002130185.2">
    <property type="nucleotide sequence ID" value="XM_002130149.5"/>
</dbReference>
<dbReference type="EMBL" id="EAAA01000558">
    <property type="status" value="NOT_ANNOTATED_CDS"/>
    <property type="molecule type" value="Genomic_DNA"/>
</dbReference>
<dbReference type="InterPro" id="IPR002164">
    <property type="entry name" value="NAP_family"/>
</dbReference>
<dbReference type="InterPro" id="IPR037231">
    <property type="entry name" value="NAP-like_sf"/>
</dbReference>
<feature type="compositionally biased region" description="Polar residues" evidence="3">
    <location>
        <begin position="48"/>
        <end position="64"/>
    </location>
</feature>
<feature type="region of interest" description="Disordered" evidence="3">
    <location>
        <begin position="855"/>
        <end position="906"/>
    </location>
</feature>
<dbReference type="InParanoid" id="F6VBY8"/>
<protein>
    <submittedName>
        <fullName evidence="4">Uncharacterized LOC100183814</fullName>
    </submittedName>
</protein>
<dbReference type="GO" id="GO:0005634">
    <property type="term" value="C:nucleus"/>
    <property type="evidence" value="ECO:0000318"/>
    <property type="project" value="GO_Central"/>
</dbReference>
<dbReference type="HOGENOM" id="CLU_320270_0_0_1"/>
<reference evidence="4" key="3">
    <citation type="submission" date="2025-08" db="UniProtKB">
        <authorList>
            <consortium name="Ensembl"/>
        </authorList>
    </citation>
    <scope>IDENTIFICATION</scope>
</reference>
<accession>F6VBY8</accession>
<dbReference type="Pfam" id="PF00956">
    <property type="entry name" value="NAP"/>
    <property type="match status" value="1"/>
</dbReference>
<dbReference type="GeneID" id="100183814"/>
<feature type="compositionally biased region" description="Polar residues" evidence="3">
    <location>
        <begin position="514"/>
        <end position="530"/>
    </location>
</feature>
<dbReference type="SUPFAM" id="SSF143113">
    <property type="entry name" value="NAP-like"/>
    <property type="match status" value="1"/>
</dbReference>
<dbReference type="GO" id="GO:0006334">
    <property type="term" value="P:nucleosome assembly"/>
    <property type="evidence" value="ECO:0000318"/>
    <property type="project" value="GO_Central"/>
</dbReference>
<evidence type="ECO:0000313" key="4">
    <source>
        <dbReference type="Ensembl" id="ENSCINP00000027128.2"/>
    </source>
</evidence>
<evidence type="ECO:0000256" key="1">
    <source>
        <dbReference type="ARBA" id="ARBA00009947"/>
    </source>
</evidence>
<proteinExistence type="inferred from homology"/>
<reference evidence="5" key="1">
    <citation type="journal article" date="2002" name="Science">
        <title>The draft genome of Ciona intestinalis: insights into chordate and vertebrate origins.</title>
        <authorList>
            <person name="Dehal P."/>
            <person name="Satou Y."/>
            <person name="Campbell R.K."/>
            <person name="Chapman J."/>
            <person name="Degnan B."/>
            <person name="De Tomaso A."/>
            <person name="Davidson B."/>
            <person name="Di Gregorio A."/>
            <person name="Gelpke M."/>
            <person name="Goodstein D.M."/>
            <person name="Harafuji N."/>
            <person name="Hastings K.E."/>
            <person name="Ho I."/>
            <person name="Hotta K."/>
            <person name="Huang W."/>
            <person name="Kawashima T."/>
            <person name="Lemaire P."/>
            <person name="Martinez D."/>
            <person name="Meinertzhagen I.A."/>
            <person name="Necula S."/>
            <person name="Nonaka M."/>
            <person name="Putnam N."/>
            <person name="Rash S."/>
            <person name="Saiga H."/>
            <person name="Satake M."/>
            <person name="Terry A."/>
            <person name="Yamada L."/>
            <person name="Wang H.G."/>
            <person name="Awazu S."/>
            <person name="Azumi K."/>
            <person name="Boore J."/>
            <person name="Branno M."/>
            <person name="Chin-Bow S."/>
            <person name="DeSantis R."/>
            <person name="Doyle S."/>
            <person name="Francino P."/>
            <person name="Keys D.N."/>
            <person name="Haga S."/>
            <person name="Hayashi H."/>
            <person name="Hino K."/>
            <person name="Imai K.S."/>
            <person name="Inaba K."/>
            <person name="Kano S."/>
            <person name="Kobayashi K."/>
            <person name="Kobayashi M."/>
            <person name="Lee B.I."/>
            <person name="Makabe K.W."/>
            <person name="Manohar C."/>
            <person name="Matassi G."/>
            <person name="Medina M."/>
            <person name="Mochizuki Y."/>
            <person name="Mount S."/>
            <person name="Morishita T."/>
            <person name="Miura S."/>
            <person name="Nakayama A."/>
            <person name="Nishizaka S."/>
            <person name="Nomoto H."/>
            <person name="Ohta F."/>
            <person name="Oishi K."/>
            <person name="Rigoutsos I."/>
            <person name="Sano M."/>
            <person name="Sasaki A."/>
            <person name="Sasakura Y."/>
            <person name="Shoguchi E."/>
            <person name="Shin-i T."/>
            <person name="Spagnuolo A."/>
            <person name="Stainier D."/>
            <person name="Suzuki M.M."/>
            <person name="Tassy O."/>
            <person name="Takatori N."/>
            <person name="Tokuoka M."/>
            <person name="Yagi K."/>
            <person name="Yoshizaki F."/>
            <person name="Wada S."/>
            <person name="Zhang C."/>
            <person name="Hyatt P.D."/>
            <person name="Larimer F."/>
            <person name="Detter C."/>
            <person name="Doggett N."/>
            <person name="Glavina T."/>
            <person name="Hawkins T."/>
            <person name="Richardson P."/>
            <person name="Lucas S."/>
            <person name="Kohara Y."/>
            <person name="Levine M."/>
            <person name="Satoh N."/>
            <person name="Rokhsar D.S."/>
        </authorList>
    </citation>
    <scope>NUCLEOTIDE SEQUENCE [LARGE SCALE GENOMIC DNA]</scope>
</reference>
<reference evidence="4" key="4">
    <citation type="submission" date="2025-09" db="UniProtKB">
        <authorList>
            <consortium name="Ensembl"/>
        </authorList>
    </citation>
    <scope>IDENTIFICATION</scope>
</reference>
<feature type="compositionally biased region" description="Basic residues" evidence="3">
    <location>
        <begin position="1"/>
        <end position="33"/>
    </location>
</feature>
<dbReference type="Gene3D" id="3.30.1120.90">
    <property type="entry name" value="Nucleosome assembly protein"/>
    <property type="match status" value="1"/>
</dbReference>